<dbReference type="OMA" id="VAHLPTM"/>
<dbReference type="GO" id="GO:0034965">
    <property type="term" value="P:intronic box C/D snoRNA processing"/>
    <property type="evidence" value="ECO:0007669"/>
    <property type="project" value="TreeGrafter"/>
</dbReference>
<dbReference type="AlphaFoldDB" id="A0A0K3C9Q4"/>
<reference evidence="3 5" key="2">
    <citation type="journal article" date="2018" name="Elife">
        <title>Functional genomics of lipid metabolism in the oleaginous yeast Rhodosporidium toruloides.</title>
        <authorList>
            <person name="Coradetti S.T."/>
            <person name="Pinel D."/>
            <person name="Geiselman G."/>
            <person name="Ito M."/>
            <person name="Mondo S."/>
            <person name="Reilly M.C."/>
            <person name="Cheng Y.F."/>
            <person name="Bauer S."/>
            <person name="Grigoriev I."/>
            <person name="Gladden J.M."/>
            <person name="Simmons B.A."/>
            <person name="Brem R."/>
            <person name="Arkin A.P."/>
            <person name="Skerker J.M."/>
        </authorList>
    </citation>
    <scope>NUCLEOTIDE SEQUENCE [LARGE SCALE GENOMIC DNA]</scope>
    <source>
        <strain evidence="3 5">NBRC 0880</strain>
    </source>
</reference>
<dbReference type="EMBL" id="LCTV02000002">
    <property type="protein sequence ID" value="PRQ76939.1"/>
    <property type="molecule type" value="Genomic_DNA"/>
</dbReference>
<feature type="region of interest" description="Disordered" evidence="1">
    <location>
        <begin position="308"/>
        <end position="339"/>
    </location>
</feature>
<feature type="compositionally biased region" description="Basic residues" evidence="1">
    <location>
        <begin position="92"/>
        <end position="107"/>
    </location>
</feature>
<dbReference type="GO" id="GO:0000172">
    <property type="term" value="C:ribonuclease MRP complex"/>
    <property type="evidence" value="ECO:0007669"/>
    <property type="project" value="TreeGrafter"/>
</dbReference>
<evidence type="ECO:0000313" key="3">
    <source>
        <dbReference type="EMBL" id="PRQ76939.1"/>
    </source>
</evidence>
<dbReference type="Proteomes" id="UP000199069">
    <property type="component" value="Unassembled WGS sequence"/>
</dbReference>
<dbReference type="STRING" id="5286.A0A0K3C9Q4"/>
<accession>A0A0K3C9Q4</accession>
<dbReference type="GO" id="GO:0005829">
    <property type="term" value="C:cytosol"/>
    <property type="evidence" value="ECO:0007669"/>
    <property type="project" value="TreeGrafter"/>
</dbReference>
<proteinExistence type="predicted"/>
<evidence type="ECO:0000313" key="4">
    <source>
        <dbReference type="Proteomes" id="UP000199069"/>
    </source>
</evidence>
<feature type="compositionally biased region" description="Basic and acidic residues" evidence="1">
    <location>
        <begin position="522"/>
        <end position="538"/>
    </location>
</feature>
<feature type="region of interest" description="Disordered" evidence="1">
    <location>
        <begin position="92"/>
        <end position="115"/>
    </location>
</feature>
<dbReference type="PANTHER" id="PTHR28272:SF1">
    <property type="entry name" value="RIBONUCLEASES P_MRP PROTEIN SUBUNIT POP3"/>
    <property type="match status" value="1"/>
</dbReference>
<feature type="region of interest" description="Disordered" evidence="1">
    <location>
        <begin position="511"/>
        <end position="559"/>
    </location>
</feature>
<dbReference type="InterPro" id="IPR013241">
    <property type="entry name" value="RNase_P_Pop3"/>
</dbReference>
<dbReference type="GO" id="GO:0008033">
    <property type="term" value="P:tRNA processing"/>
    <property type="evidence" value="ECO:0007669"/>
    <property type="project" value="InterPro"/>
</dbReference>
<dbReference type="GO" id="GO:0004526">
    <property type="term" value="F:ribonuclease P activity"/>
    <property type="evidence" value="ECO:0007669"/>
    <property type="project" value="TreeGrafter"/>
</dbReference>
<evidence type="ECO:0000313" key="2">
    <source>
        <dbReference type="EMBL" id="CTR05367.1"/>
    </source>
</evidence>
<dbReference type="GO" id="GO:0005655">
    <property type="term" value="C:nucleolar ribonuclease P complex"/>
    <property type="evidence" value="ECO:0007669"/>
    <property type="project" value="TreeGrafter"/>
</dbReference>
<dbReference type="PANTHER" id="PTHR28272">
    <property type="entry name" value="RIBONUCLEASES P/MRP PROTEIN SUBUNIT POP3"/>
    <property type="match status" value="1"/>
</dbReference>
<keyword evidence="4" id="KW-1185">Reference proteome</keyword>
<feature type="region of interest" description="Disordered" evidence="1">
    <location>
        <begin position="199"/>
        <end position="287"/>
    </location>
</feature>
<name>A0A0K3C9Q4_RHOTO</name>
<feature type="compositionally biased region" description="Basic and acidic residues" evidence="1">
    <location>
        <begin position="277"/>
        <end position="287"/>
    </location>
</feature>
<dbReference type="GO" id="GO:0006364">
    <property type="term" value="P:rRNA processing"/>
    <property type="evidence" value="ECO:0007669"/>
    <property type="project" value="InterPro"/>
</dbReference>
<evidence type="ECO:0000313" key="5">
    <source>
        <dbReference type="Proteomes" id="UP000239560"/>
    </source>
</evidence>
<evidence type="ECO:0000256" key="1">
    <source>
        <dbReference type="SAM" id="MobiDB-lite"/>
    </source>
</evidence>
<reference evidence="2 4" key="1">
    <citation type="submission" date="2015-07" db="EMBL/GenBank/DDBJ databases">
        <authorList>
            <person name="Cajimat M.N.B."/>
            <person name="Milazzo M.L."/>
            <person name="Fulhorst C.F."/>
        </authorList>
    </citation>
    <scope>NUCLEOTIDE SEQUENCE [LARGE SCALE GENOMIC DNA]</scope>
    <source>
        <strain evidence="2">Single colony</strain>
    </source>
</reference>
<feature type="region of interest" description="Disordered" evidence="1">
    <location>
        <begin position="142"/>
        <end position="164"/>
    </location>
</feature>
<sequence length="559" mass="60112">MAPAQAGTGANPARSAHTASSIRARSRHDPADPQRKTVYKPVLDNPLAVQWPPLPAPVRKAILDELLTLLDSAESGNGKGISEWRMDEHTRRKNVAKAVKGKGKAKGKGKERADVTVTGSQAKVMKDEGASPRKTHVLTTRSSSTYTIPTSTTHASSSASNSCAITSHSAPPLLDNLVIGINEVTRALESRMRWERWELGDDSAAPPSSSRSRDGAAEADESEKSGRRRRHKSKAEKDGGEKAVPSALSSTDRRIAAPPTLGDHPAYGSVGKAGRRRVAETEDKPNYLVEGRSEGEWRLLVNSEMRRLRSTPAASSSSTPPSRGPRTVSSDVASSALLSTQPSQPAVSVFDEMCSSPAPPTVPLIDLIFVCRPDINPPSLVAHLPTMVAAANGIQEALDSVLSASDPAKEAMVVEDDEQRQGKRPEMRRVLLVPLDVGAERRLADKLGLRRVAAIGLSSLLPSAASLVTLLSSTPSLTTLSAPWLVPHLLHPASSASPAESLYQPTTIKHLKTSAPLNPRAEVTRRKEEKRKNKEERKERRKKRRVGEGEGEGLYVAED</sequence>
<gene>
    <name evidence="2" type="primary">FGENESH: predicted gene_2.397</name>
    <name evidence="3" type="ORF">AAT19DRAFT_12357</name>
    <name evidence="2" type="ORF">BN2166_0012280</name>
</gene>
<feature type="region of interest" description="Disordered" evidence="1">
    <location>
        <begin position="1"/>
        <end position="40"/>
    </location>
</feature>
<dbReference type="EMBL" id="CWKI01000002">
    <property type="protein sequence ID" value="CTR05367.1"/>
    <property type="molecule type" value="Genomic_DNA"/>
</dbReference>
<dbReference type="Proteomes" id="UP000239560">
    <property type="component" value="Unassembled WGS sequence"/>
</dbReference>
<organism evidence="2 4">
    <name type="scientific">Rhodotorula toruloides</name>
    <name type="common">Yeast</name>
    <name type="synonym">Rhodosporidium toruloides</name>
    <dbReference type="NCBI Taxonomy" id="5286"/>
    <lineage>
        <taxon>Eukaryota</taxon>
        <taxon>Fungi</taxon>
        <taxon>Dikarya</taxon>
        <taxon>Basidiomycota</taxon>
        <taxon>Pucciniomycotina</taxon>
        <taxon>Microbotryomycetes</taxon>
        <taxon>Sporidiobolales</taxon>
        <taxon>Sporidiobolaceae</taxon>
        <taxon>Rhodotorula</taxon>
    </lineage>
</organism>
<dbReference type="GO" id="GO:0000171">
    <property type="term" value="F:ribonuclease MRP activity"/>
    <property type="evidence" value="ECO:0007669"/>
    <property type="project" value="TreeGrafter"/>
</dbReference>
<feature type="compositionally biased region" description="Low complexity" evidence="1">
    <location>
        <begin position="310"/>
        <end position="339"/>
    </location>
</feature>
<dbReference type="OrthoDB" id="20109at2759"/>
<protein>
    <submittedName>
        <fullName evidence="2">Uncharacterized protein</fullName>
    </submittedName>
</protein>